<reference evidence="11 12" key="1">
    <citation type="submission" date="2013-08" db="EMBL/GenBank/DDBJ databases">
        <authorList>
            <person name="Weinstock G."/>
            <person name="Sodergren E."/>
            <person name="Wylie T."/>
            <person name="Fulton L."/>
            <person name="Fulton R."/>
            <person name="Fronick C."/>
            <person name="O'Laughlin M."/>
            <person name="Godfrey J."/>
            <person name="Miner T."/>
            <person name="Herter B."/>
            <person name="Appelbaum E."/>
            <person name="Cordes M."/>
            <person name="Lek S."/>
            <person name="Wollam A."/>
            <person name="Pepin K.H."/>
            <person name="Palsikar V.B."/>
            <person name="Mitreva M."/>
            <person name="Wilson R.K."/>
        </authorList>
    </citation>
    <scope>NUCLEOTIDE SEQUENCE [LARGE SCALE GENOMIC DNA]</scope>
    <source>
        <strain evidence="11 12">ATCC 700332</strain>
    </source>
</reference>
<dbReference type="NCBIfam" id="TIGR01596">
    <property type="entry name" value="cas3_HD"/>
    <property type="match status" value="1"/>
</dbReference>
<evidence type="ECO:0000256" key="4">
    <source>
        <dbReference type="ARBA" id="ARBA00022723"/>
    </source>
</evidence>
<dbReference type="RefSeq" id="WP_021687361.1">
    <property type="nucleotide sequence ID" value="NZ_KI260566.1"/>
</dbReference>
<dbReference type="Pfam" id="PF22590">
    <property type="entry name" value="Cas3-like_C_2"/>
    <property type="match status" value="1"/>
</dbReference>
<comment type="similarity">
    <text evidence="2">In the central section; belongs to the CRISPR-associated helicase Cas3 family.</text>
</comment>
<evidence type="ECO:0000256" key="6">
    <source>
        <dbReference type="ARBA" id="ARBA00022801"/>
    </source>
</evidence>
<sequence length="766" mass="86858">MSYTEIIAHITEDGKSQTLLEHAKAVAELASGFAAEFNNADWAAAAAMWHDLGKADPSWQNYIRGKGSRTVNHAEAGAQYAYCNMQTRKPLEKTISYLIAGHHAGLPDWYAGSGKSLKSIFDRNDYEEIIKISEIKDICDFKLPSSVPFGLNKPSPDLFEHLHLWVRMLYSCLVDADFLDTERFMTPDTFKLRGKFVDLTELKKRFDVYMNEKTAHTQATRLNEIRVGVLASCRKKARCKPGFFSLNVPTGGGKTLSSMAFALEHALVHNRRRIIVAIPYTSIIEQTAKVYKYGTDVDALIEEYKKQDKYLFGEENVLEHHSNFDFDKKNEADILQRQKLATENWDAPVIVTTNVQLFESLFNAHSAHCRKLHNIVNSIIILDEVQMLPPDYLKSILSVLRRLVEYFGVTIVLCTATQPAFEGTIGSDAARFDGIPRDLITSIIDNPAELTKELKRIKINTDYVREKIPDWKSLADKLCDFEQVLCIVSTRKDCRDLHALMPVGTIHLSALMCPEERSEIISDIKNKLRNGEPVRVIRTQLVECGVDMDFPVVFRALAGMDSIAQAAGRCNREGNIKDLGVVYVFSPPSRIPFGLLRKGADATKSILEKYDYKIELTPELYKEYFKLYFDSVNDFDKADFESAMKKESKHENFQFRTLSDTYHLIDSSYQSSVIIRYTSPKTGKSNTALIDKLIADGPDRTVMRKLGRYSVNLPLKEITQLLQKGRLIQPFDDIAVYVQNQTDRNLYQPGLGLVADSLESFGTYIF</sequence>
<keyword evidence="3" id="KW-0540">Nuclease</keyword>
<keyword evidence="5" id="KW-0547">Nucleotide-binding</keyword>
<evidence type="ECO:0000256" key="8">
    <source>
        <dbReference type="ARBA" id="ARBA00022840"/>
    </source>
</evidence>
<evidence type="ECO:0000313" key="12">
    <source>
        <dbReference type="Proteomes" id="UP000016649"/>
    </source>
</evidence>
<dbReference type="SMART" id="SM00487">
    <property type="entry name" value="DEXDc"/>
    <property type="match status" value="1"/>
</dbReference>
<dbReference type="InterPro" id="IPR011545">
    <property type="entry name" value="DEAD/DEAH_box_helicase_dom"/>
</dbReference>
<keyword evidence="4" id="KW-0479">Metal-binding</keyword>
<dbReference type="InterPro" id="IPR054712">
    <property type="entry name" value="Cas3-like_dom"/>
</dbReference>
<keyword evidence="9" id="KW-0051">Antiviral defense</keyword>
<evidence type="ECO:0000259" key="10">
    <source>
        <dbReference type="PROSITE" id="PS51643"/>
    </source>
</evidence>
<protein>
    <submittedName>
        <fullName evidence="11">CRISPR-associated endonuclease Cas3-HD</fullName>
    </submittedName>
</protein>
<dbReference type="Pfam" id="PF01966">
    <property type="entry name" value="HD"/>
    <property type="match status" value="1"/>
</dbReference>
<dbReference type="EMBL" id="AWVH01000030">
    <property type="protein sequence ID" value="ERJ93150.1"/>
    <property type="molecule type" value="Genomic_DNA"/>
</dbReference>
<comment type="similarity">
    <text evidence="1">In the N-terminal section; belongs to the CRISPR-associated nuclease Cas3-HD family.</text>
</comment>
<dbReference type="NCBIfam" id="TIGR01587">
    <property type="entry name" value="cas3_core"/>
    <property type="match status" value="1"/>
</dbReference>
<dbReference type="Pfam" id="PF00270">
    <property type="entry name" value="DEAD"/>
    <property type="match status" value="1"/>
</dbReference>
<keyword evidence="6" id="KW-0378">Hydrolase</keyword>
<dbReference type="Gene3D" id="1.10.3210.30">
    <property type="match status" value="1"/>
</dbReference>
<dbReference type="Proteomes" id="UP000016649">
    <property type="component" value="Unassembled WGS sequence"/>
</dbReference>
<evidence type="ECO:0000256" key="2">
    <source>
        <dbReference type="ARBA" id="ARBA00009046"/>
    </source>
</evidence>
<dbReference type="InterPro" id="IPR006483">
    <property type="entry name" value="CRISPR-assoc_Cas3_HD"/>
</dbReference>
<dbReference type="InterPro" id="IPR038257">
    <property type="entry name" value="CRISPR-assoc_Cas3_HD_sf"/>
</dbReference>
<keyword evidence="12" id="KW-1185">Reference proteome</keyword>
<dbReference type="InterPro" id="IPR006674">
    <property type="entry name" value="HD_domain"/>
</dbReference>
<evidence type="ECO:0000256" key="1">
    <source>
        <dbReference type="ARBA" id="ARBA00006847"/>
    </source>
</evidence>
<dbReference type="PROSITE" id="PS51643">
    <property type="entry name" value="HD_CAS3"/>
    <property type="match status" value="1"/>
</dbReference>
<organism evidence="11 12">
    <name type="scientific">Treponema lecithinolyticum ATCC 700332</name>
    <dbReference type="NCBI Taxonomy" id="1321815"/>
    <lineage>
        <taxon>Bacteria</taxon>
        <taxon>Pseudomonadati</taxon>
        <taxon>Spirochaetota</taxon>
        <taxon>Spirochaetia</taxon>
        <taxon>Spirochaetales</taxon>
        <taxon>Treponemataceae</taxon>
        <taxon>Treponema</taxon>
    </lineage>
</organism>
<proteinExistence type="inferred from homology"/>
<dbReference type="CDD" id="cd17930">
    <property type="entry name" value="DEXHc_cas3"/>
    <property type="match status" value="1"/>
</dbReference>
<feature type="domain" description="HD Cas3-type" evidence="10">
    <location>
        <begin position="12"/>
        <end position="179"/>
    </location>
</feature>
<gene>
    <name evidence="11" type="ORF">HMPREF9193_01150</name>
</gene>
<dbReference type="InterPro" id="IPR014001">
    <property type="entry name" value="Helicase_ATP-bd"/>
</dbReference>
<dbReference type="SUPFAM" id="SSF52540">
    <property type="entry name" value="P-loop containing nucleoside triphosphate hydrolases"/>
    <property type="match status" value="1"/>
</dbReference>
<evidence type="ECO:0000256" key="3">
    <source>
        <dbReference type="ARBA" id="ARBA00022722"/>
    </source>
</evidence>
<evidence type="ECO:0000313" key="11">
    <source>
        <dbReference type="EMBL" id="ERJ93150.1"/>
    </source>
</evidence>
<dbReference type="GO" id="GO:0004519">
    <property type="term" value="F:endonuclease activity"/>
    <property type="evidence" value="ECO:0007669"/>
    <property type="project" value="UniProtKB-KW"/>
</dbReference>
<dbReference type="Gene3D" id="3.40.50.300">
    <property type="entry name" value="P-loop containing nucleotide triphosphate hydrolases"/>
    <property type="match status" value="2"/>
</dbReference>
<dbReference type="InterPro" id="IPR006474">
    <property type="entry name" value="Helicase_Cas3_CRISPR-ass_core"/>
</dbReference>
<keyword evidence="7" id="KW-0347">Helicase</keyword>
<keyword evidence="11" id="KW-0255">Endonuclease</keyword>
<keyword evidence="8" id="KW-0067">ATP-binding</keyword>
<comment type="caution">
    <text evidence="11">The sequence shown here is derived from an EMBL/GenBank/DDBJ whole genome shotgun (WGS) entry which is preliminary data.</text>
</comment>
<evidence type="ECO:0000256" key="5">
    <source>
        <dbReference type="ARBA" id="ARBA00022741"/>
    </source>
</evidence>
<dbReference type="CDD" id="cd09641">
    <property type="entry name" value="Cas3''_I"/>
    <property type="match status" value="1"/>
</dbReference>
<name>A0ABN0NYW3_TRELE</name>
<dbReference type="InterPro" id="IPR027417">
    <property type="entry name" value="P-loop_NTPase"/>
</dbReference>
<accession>A0ABN0NYW3</accession>
<dbReference type="SUPFAM" id="SSF109604">
    <property type="entry name" value="HD-domain/PDEase-like"/>
    <property type="match status" value="1"/>
</dbReference>
<evidence type="ECO:0000256" key="9">
    <source>
        <dbReference type="ARBA" id="ARBA00023118"/>
    </source>
</evidence>
<evidence type="ECO:0000256" key="7">
    <source>
        <dbReference type="ARBA" id="ARBA00022806"/>
    </source>
</evidence>